<evidence type="ECO:0000313" key="7">
    <source>
        <dbReference type="EMBL" id="NDV41163.1"/>
    </source>
</evidence>
<keyword evidence="3" id="KW-0999">Mitochondrion inner membrane</keyword>
<reference evidence="7" key="1">
    <citation type="journal article" date="2020" name="J. Eukaryot. Microbiol.">
        <title>De novo Sequencing, Assembly and Annotation of the Transcriptome for the Free-Living Testate Amoeba Arcella intermedia.</title>
        <authorList>
            <person name="Ribeiro G.M."/>
            <person name="Porfirio-Sousa A.L."/>
            <person name="Maurer-Alcala X.X."/>
            <person name="Katz L.A."/>
            <person name="Lahr D.J.G."/>
        </authorList>
    </citation>
    <scope>NUCLEOTIDE SEQUENCE</scope>
</reference>
<dbReference type="Gene3D" id="1.10.287.110">
    <property type="entry name" value="DnaJ domain"/>
    <property type="match status" value="1"/>
</dbReference>
<comment type="subcellular location">
    <subcellularLocation>
        <location evidence="1">Mitochondrion inner membrane</location>
    </subcellularLocation>
</comment>
<proteinExistence type="predicted"/>
<protein>
    <recommendedName>
        <fullName evidence="8">J domain-containing protein</fullName>
    </recommendedName>
</protein>
<dbReference type="GO" id="GO:0030150">
    <property type="term" value="P:protein import into mitochondrial matrix"/>
    <property type="evidence" value="ECO:0007669"/>
    <property type="project" value="TreeGrafter"/>
</dbReference>
<organism evidence="7">
    <name type="scientific">Arcella intermedia</name>
    <dbReference type="NCBI Taxonomy" id="1963864"/>
    <lineage>
        <taxon>Eukaryota</taxon>
        <taxon>Amoebozoa</taxon>
        <taxon>Tubulinea</taxon>
        <taxon>Elardia</taxon>
        <taxon>Arcellinida</taxon>
        <taxon>Sphaerothecina</taxon>
        <taxon>Arcellidae</taxon>
        <taxon>Arcella</taxon>
    </lineage>
</organism>
<accession>A0A6B2LVV4</accession>
<dbReference type="FunFam" id="1.10.287.110:FF:000001">
    <property type="entry name" value="Import inner membrane translocase subunit tim14"/>
    <property type="match status" value="1"/>
</dbReference>
<keyword evidence="5" id="KW-0496">Mitochondrion</keyword>
<dbReference type="EMBL" id="GIBP01012194">
    <property type="protein sequence ID" value="NDV41163.1"/>
    <property type="molecule type" value="Transcribed_RNA"/>
</dbReference>
<dbReference type="InterPro" id="IPR036869">
    <property type="entry name" value="J_dom_sf"/>
</dbReference>
<name>A0A6B2LVV4_9EUKA</name>
<dbReference type="PANTHER" id="PTHR12763:SF28">
    <property type="entry name" value="GEO10507P1-RELATED"/>
    <property type="match status" value="1"/>
</dbReference>
<keyword evidence="2" id="KW-0812">Transmembrane</keyword>
<dbReference type="SUPFAM" id="SSF46565">
    <property type="entry name" value="Chaperone J-domain"/>
    <property type="match status" value="1"/>
</dbReference>
<evidence type="ECO:0000256" key="1">
    <source>
        <dbReference type="ARBA" id="ARBA00004273"/>
    </source>
</evidence>
<sequence>MESNPYFVGGFEEKITVEEALLILGISEEDAKDHKKLHGAHRKVMLKNHPDKGGSLYLASKINEARDLLLSVYIKKGEE</sequence>
<evidence type="ECO:0000256" key="5">
    <source>
        <dbReference type="ARBA" id="ARBA00023128"/>
    </source>
</evidence>
<evidence type="ECO:0000256" key="3">
    <source>
        <dbReference type="ARBA" id="ARBA00022792"/>
    </source>
</evidence>
<dbReference type="GO" id="GO:0001671">
    <property type="term" value="F:ATPase activator activity"/>
    <property type="evidence" value="ECO:0007669"/>
    <property type="project" value="TreeGrafter"/>
</dbReference>
<keyword evidence="4" id="KW-1133">Transmembrane helix</keyword>
<dbReference type="AlphaFoldDB" id="A0A6B2LVV4"/>
<dbReference type="PANTHER" id="PTHR12763">
    <property type="match status" value="1"/>
</dbReference>
<keyword evidence="6" id="KW-0472">Membrane</keyword>
<evidence type="ECO:0000256" key="4">
    <source>
        <dbReference type="ARBA" id="ARBA00022989"/>
    </source>
</evidence>
<dbReference type="GO" id="GO:0001405">
    <property type="term" value="C:PAM complex, Tim23 associated import motor"/>
    <property type="evidence" value="ECO:0007669"/>
    <property type="project" value="TreeGrafter"/>
</dbReference>
<evidence type="ECO:0000256" key="6">
    <source>
        <dbReference type="ARBA" id="ARBA00023136"/>
    </source>
</evidence>
<evidence type="ECO:0008006" key="8">
    <source>
        <dbReference type="Google" id="ProtNLM"/>
    </source>
</evidence>
<evidence type="ECO:0000256" key="2">
    <source>
        <dbReference type="ARBA" id="ARBA00022692"/>
    </source>
</evidence>